<keyword evidence="1" id="KW-0808">Transferase</keyword>
<organism evidence="1 2">
    <name type="scientific">Buttiauxella ferragutiae ATCC 51602</name>
    <dbReference type="NCBI Taxonomy" id="1354252"/>
    <lineage>
        <taxon>Bacteria</taxon>
        <taxon>Pseudomonadati</taxon>
        <taxon>Pseudomonadota</taxon>
        <taxon>Gammaproteobacteria</taxon>
        <taxon>Enterobacterales</taxon>
        <taxon>Enterobacteriaceae</taxon>
        <taxon>Buttiauxella</taxon>
    </lineage>
</organism>
<evidence type="ECO:0000313" key="1">
    <source>
        <dbReference type="EMBL" id="OAT24748.1"/>
    </source>
</evidence>
<dbReference type="InterPro" id="IPR050426">
    <property type="entry name" value="Glycosyltransferase_28"/>
</dbReference>
<dbReference type="Pfam" id="PF00201">
    <property type="entry name" value="UDPGT"/>
    <property type="match status" value="1"/>
</dbReference>
<dbReference type="GO" id="GO:0016757">
    <property type="term" value="F:glycosyltransferase activity"/>
    <property type="evidence" value="ECO:0007669"/>
    <property type="project" value="UniProtKB-KW"/>
</dbReference>
<dbReference type="Gene3D" id="3.40.50.2000">
    <property type="entry name" value="Glycogen Phosphorylase B"/>
    <property type="match status" value="2"/>
</dbReference>
<dbReference type="Proteomes" id="UP000078407">
    <property type="component" value="Unassembled WGS sequence"/>
</dbReference>
<dbReference type="EMBL" id="LXEQ01000061">
    <property type="protein sequence ID" value="OAT24748.1"/>
    <property type="molecule type" value="Genomic_DNA"/>
</dbReference>
<comment type="caution">
    <text evidence="1">The sequence shown here is derived from an EMBL/GenBank/DDBJ whole genome shotgun (WGS) entry which is preliminary data.</text>
</comment>
<dbReference type="InterPro" id="IPR002213">
    <property type="entry name" value="UDP_glucos_trans"/>
</dbReference>
<protein>
    <submittedName>
        <fullName evidence="1">Family 28 glycosyltransferase</fullName>
        <ecNumber evidence="1">2.4.1.-</ecNumber>
    </submittedName>
</protein>
<dbReference type="EC" id="2.4.1.-" evidence="1"/>
<dbReference type="CDD" id="cd03784">
    <property type="entry name" value="GT1_Gtf-like"/>
    <property type="match status" value="1"/>
</dbReference>
<evidence type="ECO:0000313" key="2">
    <source>
        <dbReference type="Proteomes" id="UP000078407"/>
    </source>
</evidence>
<gene>
    <name evidence="1" type="ORF">M976_04203</name>
</gene>
<sequence>MNTLLSIIPPATRRIDLLAPPFSGHLHPVLALGRVLATHYDVRIISTQGAQERITGAGLRGIALPGDFDRPLLAIANPDYAVKNNPLKLYRQFKEAVGLLVDFASQLEDLYRKGDAPDLVIADFTLPGVGKVAETLGIEWWTSLPSPCVLETPDGPPAYCGGLMPATNRFQRLKHLIARKKVRWFKSTIFWLFRKTIMQTGITQLYRHDGTESAYSAQCILALGDKSIEFDRSWPASVHFIGPALYTPPDSGIEPHFAAGRRHVLVTLGTHLAWHKDEVANAIFQLARTMPDTIFHFTDGDPVANTFKQTENFIRVPWINYETCIRHYDVVIHHGGAGIMYYCLENHIPALVYPVDFDQFDHAARLDASGKGIWIKGGLRSLVQAKPEIERLLGLESPSH</sequence>
<dbReference type="PANTHER" id="PTHR48050">
    <property type="entry name" value="STEROL 3-BETA-GLUCOSYLTRANSFERASE"/>
    <property type="match status" value="1"/>
</dbReference>
<proteinExistence type="predicted"/>
<dbReference type="PANTHER" id="PTHR48050:SF13">
    <property type="entry name" value="STEROL 3-BETA-GLUCOSYLTRANSFERASE UGT80A2"/>
    <property type="match status" value="1"/>
</dbReference>
<reference evidence="1 2" key="1">
    <citation type="submission" date="2016-04" db="EMBL/GenBank/DDBJ databases">
        <title>ATOL: Assembling a taxonomically balanced genome-scale reconstruction of the evolutionary history of the Enterobacteriaceae.</title>
        <authorList>
            <person name="Plunkett G.III."/>
            <person name="Neeno-Eckwall E.C."/>
            <person name="Glasner J.D."/>
            <person name="Perna N.T."/>
        </authorList>
    </citation>
    <scope>NUCLEOTIDE SEQUENCE [LARGE SCALE GENOMIC DNA]</scope>
    <source>
        <strain evidence="1 2">ATCC 51602</strain>
    </source>
</reference>
<keyword evidence="2" id="KW-1185">Reference proteome</keyword>
<dbReference type="SUPFAM" id="SSF53756">
    <property type="entry name" value="UDP-Glycosyltransferase/glycogen phosphorylase"/>
    <property type="match status" value="1"/>
</dbReference>
<keyword evidence="1" id="KW-0328">Glycosyltransferase</keyword>
<dbReference type="RefSeq" id="WP_064548560.1">
    <property type="nucleotide sequence ID" value="NZ_LXEQ01000061.1"/>
</dbReference>
<accession>A0ABX2W2H7</accession>
<name>A0ABX2W2H7_9ENTR</name>